<accession>A0ABP4WMY1</accession>
<evidence type="ECO:0000256" key="1">
    <source>
        <dbReference type="SAM" id="MobiDB-lite"/>
    </source>
</evidence>
<sequence length="85" mass="9459">MAEVQHVAEEEGDRQHDDPEAADDEKRGGDPVHLPFHFPADAPDRRVRPPRVAPPRHNQARAAWVTAQVRTSPGAEVAGRRQGVW</sequence>
<name>A0ABP4WMY1_9ACTN</name>
<keyword evidence="3" id="KW-1185">Reference proteome</keyword>
<dbReference type="EMBL" id="BAAALS010000014">
    <property type="protein sequence ID" value="GAA1758463.1"/>
    <property type="molecule type" value="Genomic_DNA"/>
</dbReference>
<protein>
    <submittedName>
        <fullName evidence="2">Uncharacterized protein</fullName>
    </submittedName>
</protein>
<feature type="compositionally biased region" description="Basic and acidic residues" evidence="1">
    <location>
        <begin position="1"/>
        <end position="30"/>
    </location>
</feature>
<comment type="caution">
    <text evidence="2">The sequence shown here is derived from an EMBL/GenBank/DDBJ whole genome shotgun (WGS) entry which is preliminary data.</text>
</comment>
<organism evidence="2 3">
    <name type="scientific">Luedemannella helvata</name>
    <dbReference type="NCBI Taxonomy" id="349315"/>
    <lineage>
        <taxon>Bacteria</taxon>
        <taxon>Bacillati</taxon>
        <taxon>Actinomycetota</taxon>
        <taxon>Actinomycetes</taxon>
        <taxon>Micromonosporales</taxon>
        <taxon>Micromonosporaceae</taxon>
        <taxon>Luedemannella</taxon>
    </lineage>
</organism>
<reference evidence="3" key="1">
    <citation type="journal article" date="2019" name="Int. J. Syst. Evol. Microbiol.">
        <title>The Global Catalogue of Microorganisms (GCM) 10K type strain sequencing project: providing services to taxonomists for standard genome sequencing and annotation.</title>
        <authorList>
            <consortium name="The Broad Institute Genomics Platform"/>
            <consortium name="The Broad Institute Genome Sequencing Center for Infectious Disease"/>
            <person name="Wu L."/>
            <person name="Ma J."/>
        </authorList>
    </citation>
    <scope>NUCLEOTIDE SEQUENCE [LARGE SCALE GENOMIC DNA]</scope>
    <source>
        <strain evidence="3">JCM 13249</strain>
    </source>
</reference>
<evidence type="ECO:0000313" key="3">
    <source>
        <dbReference type="Proteomes" id="UP001500655"/>
    </source>
</evidence>
<dbReference type="Proteomes" id="UP001500655">
    <property type="component" value="Unassembled WGS sequence"/>
</dbReference>
<gene>
    <name evidence="2" type="ORF">GCM10009681_32110</name>
</gene>
<evidence type="ECO:0000313" key="2">
    <source>
        <dbReference type="EMBL" id="GAA1758463.1"/>
    </source>
</evidence>
<feature type="region of interest" description="Disordered" evidence="1">
    <location>
        <begin position="1"/>
        <end position="85"/>
    </location>
</feature>
<proteinExistence type="predicted"/>